<accession>A0A229RJK5</accession>
<organism evidence="3 4">
    <name type="scientific">Amycolatopsis thailandensis</name>
    <dbReference type="NCBI Taxonomy" id="589330"/>
    <lineage>
        <taxon>Bacteria</taxon>
        <taxon>Bacillati</taxon>
        <taxon>Actinomycetota</taxon>
        <taxon>Actinomycetes</taxon>
        <taxon>Pseudonocardiales</taxon>
        <taxon>Pseudonocardiaceae</taxon>
        <taxon>Amycolatopsis</taxon>
    </lineage>
</organism>
<dbReference type="GO" id="GO:0042602">
    <property type="term" value="F:riboflavin reductase (NADPH) activity"/>
    <property type="evidence" value="ECO:0007669"/>
    <property type="project" value="TreeGrafter"/>
</dbReference>
<proteinExistence type="predicted"/>
<dbReference type="Gene3D" id="2.30.110.10">
    <property type="entry name" value="Electron Transport, Fmn-binding Protein, Chain A"/>
    <property type="match status" value="1"/>
</dbReference>
<dbReference type="SMART" id="SM00903">
    <property type="entry name" value="Flavin_Reduct"/>
    <property type="match status" value="1"/>
</dbReference>
<dbReference type="Proteomes" id="UP000215223">
    <property type="component" value="Unassembled WGS sequence"/>
</dbReference>
<comment type="caution">
    <text evidence="3">The sequence shown here is derived from an EMBL/GenBank/DDBJ whole genome shotgun (WGS) entry which is preliminary data.</text>
</comment>
<dbReference type="RefSeq" id="WP_093938499.1">
    <property type="nucleotide sequence ID" value="NZ_JBHUSO010000063.1"/>
</dbReference>
<keyword evidence="4" id="KW-1185">Reference proteome</keyword>
<gene>
    <name evidence="3" type="ORF">CFP71_36625</name>
</gene>
<dbReference type="SUPFAM" id="SSF50475">
    <property type="entry name" value="FMN-binding split barrel"/>
    <property type="match status" value="1"/>
</dbReference>
<sequence>MPVLAEDFTRAMTRVPGPVTVVTTADESGRRWGFTGTSFSSLSLAPPLVLVCLAKKASTHRAFTTSARFLINVLGRSQEDVASRFATSGVDRFSAGDAIPVEHGLPGLPQAVARLSCSTHSIQDGGDHSILIGLVEAVHVGDGDPLVYVDRSFTRPEPR</sequence>
<reference evidence="3 4" key="1">
    <citation type="submission" date="2017-07" db="EMBL/GenBank/DDBJ databases">
        <title>Amycolatopsis thailandensis Genome sequencing and assembly.</title>
        <authorList>
            <person name="Kaur N."/>
            <person name="Mayilraj S."/>
        </authorList>
    </citation>
    <scope>NUCLEOTIDE SEQUENCE [LARGE SCALE GENOMIC DNA]</scope>
    <source>
        <strain evidence="3 4">JCM 16380</strain>
    </source>
</reference>
<protein>
    <submittedName>
        <fullName evidence="3">Flavin reductase</fullName>
    </submittedName>
</protein>
<dbReference type="PANTHER" id="PTHR30466">
    <property type="entry name" value="FLAVIN REDUCTASE"/>
    <property type="match status" value="1"/>
</dbReference>
<feature type="domain" description="Flavin reductase like" evidence="2">
    <location>
        <begin position="12"/>
        <end position="155"/>
    </location>
</feature>
<dbReference type="Pfam" id="PF01613">
    <property type="entry name" value="Flavin_Reduct"/>
    <property type="match status" value="1"/>
</dbReference>
<evidence type="ECO:0000256" key="1">
    <source>
        <dbReference type="ARBA" id="ARBA00023002"/>
    </source>
</evidence>
<dbReference type="InterPro" id="IPR012349">
    <property type="entry name" value="Split_barrel_FMN-bd"/>
</dbReference>
<name>A0A229RJK5_9PSEU</name>
<evidence type="ECO:0000259" key="2">
    <source>
        <dbReference type="SMART" id="SM00903"/>
    </source>
</evidence>
<dbReference type="AlphaFoldDB" id="A0A229RJK5"/>
<evidence type="ECO:0000313" key="3">
    <source>
        <dbReference type="EMBL" id="OXM46614.1"/>
    </source>
</evidence>
<dbReference type="GO" id="GO:0010181">
    <property type="term" value="F:FMN binding"/>
    <property type="evidence" value="ECO:0007669"/>
    <property type="project" value="InterPro"/>
</dbReference>
<dbReference type="InterPro" id="IPR002563">
    <property type="entry name" value="Flavin_Rdtase-like_dom"/>
</dbReference>
<dbReference type="OrthoDB" id="3677205at2"/>
<keyword evidence="1" id="KW-0560">Oxidoreductase</keyword>
<dbReference type="PANTHER" id="PTHR30466:SF1">
    <property type="entry name" value="FMN REDUCTASE (NADH) RUTF"/>
    <property type="match status" value="1"/>
</dbReference>
<dbReference type="InterPro" id="IPR050268">
    <property type="entry name" value="NADH-dep_flavin_reductase"/>
</dbReference>
<dbReference type="EMBL" id="NMQT01000148">
    <property type="protein sequence ID" value="OXM46614.1"/>
    <property type="molecule type" value="Genomic_DNA"/>
</dbReference>
<evidence type="ECO:0000313" key="4">
    <source>
        <dbReference type="Proteomes" id="UP000215223"/>
    </source>
</evidence>